<dbReference type="InterPro" id="IPR007838">
    <property type="entry name" value="Cell_div_ZapA-like"/>
</dbReference>
<organism evidence="11 12">
    <name type="scientific">Comamonas koreensis</name>
    <dbReference type="NCBI Taxonomy" id="160825"/>
    <lineage>
        <taxon>Bacteria</taxon>
        <taxon>Pseudomonadati</taxon>
        <taxon>Pseudomonadota</taxon>
        <taxon>Betaproteobacteria</taxon>
        <taxon>Burkholderiales</taxon>
        <taxon>Comamonadaceae</taxon>
        <taxon>Comamonas</taxon>
    </lineage>
</organism>
<dbReference type="Pfam" id="PF05164">
    <property type="entry name" value="ZapA"/>
    <property type="match status" value="1"/>
</dbReference>
<reference evidence="11 12" key="1">
    <citation type="submission" date="2021-11" db="EMBL/GenBank/DDBJ databases">
        <title>Genome sequence.</title>
        <authorList>
            <person name="Sun Q."/>
        </authorList>
    </citation>
    <scope>NUCLEOTIDE SEQUENCE [LARGE SCALE GENOMIC DNA]</scope>
    <source>
        <strain evidence="11 12">KCTC 12005</strain>
    </source>
</reference>
<keyword evidence="6" id="KW-0131">Cell cycle</keyword>
<name>A0AAW4XTE6_9BURK</name>
<keyword evidence="3" id="KW-0963">Cytoplasm</keyword>
<keyword evidence="4 11" id="KW-0132">Cell division</keyword>
<dbReference type="InterPro" id="IPR042233">
    <property type="entry name" value="Cell_div_ZapA_N"/>
</dbReference>
<evidence type="ECO:0000256" key="9">
    <source>
        <dbReference type="ARBA" id="ARBA00033158"/>
    </source>
</evidence>
<evidence type="ECO:0000256" key="6">
    <source>
        <dbReference type="ARBA" id="ARBA00023306"/>
    </source>
</evidence>
<comment type="function">
    <text evidence="7">Activator of cell division through the inhibition of FtsZ GTPase activity, therefore promoting FtsZ assembly into bundles of protofilaments necessary for the formation of the division Z ring. It is recruited early at mid-cell but it is not essential for cell division.</text>
</comment>
<keyword evidence="5" id="KW-0717">Septation</keyword>
<dbReference type="GO" id="GO:0030428">
    <property type="term" value="C:cell septum"/>
    <property type="evidence" value="ECO:0007669"/>
    <property type="project" value="TreeGrafter"/>
</dbReference>
<gene>
    <name evidence="11" type="ORF">LPW39_05020</name>
</gene>
<evidence type="ECO:0000256" key="2">
    <source>
        <dbReference type="ARBA" id="ARBA00015195"/>
    </source>
</evidence>
<dbReference type="PANTHER" id="PTHR34981:SF1">
    <property type="entry name" value="CELL DIVISION PROTEIN ZAPA"/>
    <property type="match status" value="1"/>
</dbReference>
<keyword evidence="10" id="KW-0175">Coiled coil</keyword>
<keyword evidence="12" id="KW-1185">Reference proteome</keyword>
<dbReference type="Gene3D" id="1.20.5.50">
    <property type="match status" value="1"/>
</dbReference>
<evidence type="ECO:0000256" key="7">
    <source>
        <dbReference type="ARBA" id="ARBA00024910"/>
    </source>
</evidence>
<proteinExistence type="predicted"/>
<evidence type="ECO:0000256" key="4">
    <source>
        <dbReference type="ARBA" id="ARBA00022618"/>
    </source>
</evidence>
<dbReference type="GO" id="GO:0032153">
    <property type="term" value="C:cell division site"/>
    <property type="evidence" value="ECO:0007669"/>
    <property type="project" value="TreeGrafter"/>
</dbReference>
<sequence>MKQLEVHIMQQSYMLGCPEGQETRLLAAVKHVDEAMSGIRDAGKIRGRERIAVLAALNVAFDLLDLQVQNSQLSQTADALQAQAAAQSAAMAEAQTQPAATAQASLDWDEPRLQSVLQRLDAALAPAPSPGAQTLAASA</sequence>
<feature type="coiled-coil region" evidence="10">
    <location>
        <begin position="63"/>
        <end position="97"/>
    </location>
</feature>
<evidence type="ECO:0000256" key="5">
    <source>
        <dbReference type="ARBA" id="ARBA00023210"/>
    </source>
</evidence>
<evidence type="ECO:0000256" key="10">
    <source>
        <dbReference type="SAM" id="Coils"/>
    </source>
</evidence>
<dbReference type="Proteomes" id="UP001199260">
    <property type="component" value="Unassembled WGS sequence"/>
</dbReference>
<dbReference type="SUPFAM" id="SSF102829">
    <property type="entry name" value="Cell division protein ZapA-like"/>
    <property type="match status" value="1"/>
</dbReference>
<dbReference type="RefSeq" id="WP_230771826.1">
    <property type="nucleotide sequence ID" value="NZ_JAJNCT010000005.1"/>
</dbReference>
<dbReference type="InterPro" id="IPR036192">
    <property type="entry name" value="Cell_div_ZapA-like_sf"/>
</dbReference>
<comment type="caution">
    <text evidence="11">The sequence shown here is derived from an EMBL/GenBank/DDBJ whole genome shotgun (WGS) entry which is preliminary data.</text>
</comment>
<accession>A0AAW4XTE6</accession>
<dbReference type="AlphaFoldDB" id="A0AAW4XTE6"/>
<evidence type="ECO:0000256" key="3">
    <source>
        <dbReference type="ARBA" id="ARBA00022490"/>
    </source>
</evidence>
<dbReference type="Gene3D" id="3.30.160.880">
    <property type="entry name" value="Cell division protein ZapA protomer, N-terminal domain"/>
    <property type="match status" value="1"/>
</dbReference>
<evidence type="ECO:0000256" key="8">
    <source>
        <dbReference type="ARBA" id="ARBA00026068"/>
    </source>
</evidence>
<evidence type="ECO:0000256" key="1">
    <source>
        <dbReference type="ARBA" id="ARBA00004496"/>
    </source>
</evidence>
<dbReference type="GO" id="GO:0005829">
    <property type="term" value="C:cytosol"/>
    <property type="evidence" value="ECO:0007669"/>
    <property type="project" value="TreeGrafter"/>
</dbReference>
<dbReference type="EMBL" id="JAJNCT010000005">
    <property type="protein sequence ID" value="MCD2164491.1"/>
    <property type="molecule type" value="Genomic_DNA"/>
</dbReference>
<dbReference type="PANTHER" id="PTHR34981">
    <property type="entry name" value="CELL DIVISION PROTEIN ZAPA"/>
    <property type="match status" value="1"/>
</dbReference>
<comment type="subunit">
    <text evidence="8">Homodimer. Interacts with FtsZ.</text>
</comment>
<protein>
    <recommendedName>
        <fullName evidence="2">Cell division protein ZapA</fullName>
    </recommendedName>
    <alternativeName>
        <fullName evidence="9">Z ring-associated protein ZapA</fullName>
    </alternativeName>
</protein>
<evidence type="ECO:0000313" key="11">
    <source>
        <dbReference type="EMBL" id="MCD2164491.1"/>
    </source>
</evidence>
<comment type="subcellular location">
    <subcellularLocation>
        <location evidence="1">Cytoplasm</location>
    </subcellularLocation>
</comment>
<dbReference type="GO" id="GO:0043093">
    <property type="term" value="P:FtsZ-dependent cytokinesis"/>
    <property type="evidence" value="ECO:0007669"/>
    <property type="project" value="TreeGrafter"/>
</dbReference>
<dbReference type="GO" id="GO:0000921">
    <property type="term" value="P:septin ring assembly"/>
    <property type="evidence" value="ECO:0007669"/>
    <property type="project" value="TreeGrafter"/>
</dbReference>
<evidence type="ECO:0000313" key="12">
    <source>
        <dbReference type="Proteomes" id="UP001199260"/>
    </source>
</evidence>
<dbReference type="GO" id="GO:0000917">
    <property type="term" value="P:division septum assembly"/>
    <property type="evidence" value="ECO:0007669"/>
    <property type="project" value="UniProtKB-KW"/>
</dbReference>